<evidence type="ECO:0000313" key="2">
    <source>
        <dbReference type="EMBL" id="KAF7557948.1"/>
    </source>
</evidence>
<accession>A0A9P5HSI0</accession>
<dbReference type="Proteomes" id="UP000722485">
    <property type="component" value="Unassembled WGS sequence"/>
</dbReference>
<keyword evidence="3" id="KW-1185">Reference proteome</keyword>
<evidence type="ECO:0000313" key="3">
    <source>
        <dbReference type="Proteomes" id="UP000722485"/>
    </source>
</evidence>
<evidence type="ECO:0000256" key="1">
    <source>
        <dbReference type="SAM" id="SignalP"/>
    </source>
</evidence>
<feature type="signal peptide" evidence="1">
    <location>
        <begin position="1"/>
        <end position="21"/>
    </location>
</feature>
<evidence type="ECO:0008006" key="4">
    <source>
        <dbReference type="Google" id="ProtNLM"/>
    </source>
</evidence>
<dbReference type="AlphaFoldDB" id="A0A9P5HSI0"/>
<protein>
    <recommendedName>
        <fullName evidence="4">Cyanovirin-N domain-containing protein</fullName>
    </recommendedName>
</protein>
<keyword evidence="1" id="KW-0732">Signal</keyword>
<gene>
    <name evidence="2" type="ORF">G7Z17_g309</name>
</gene>
<name>A0A9P5HSI0_9HYPO</name>
<organism evidence="2 3">
    <name type="scientific">Cylindrodendrum hubeiense</name>
    <dbReference type="NCBI Taxonomy" id="595255"/>
    <lineage>
        <taxon>Eukaryota</taxon>
        <taxon>Fungi</taxon>
        <taxon>Dikarya</taxon>
        <taxon>Ascomycota</taxon>
        <taxon>Pezizomycotina</taxon>
        <taxon>Sordariomycetes</taxon>
        <taxon>Hypocreomycetidae</taxon>
        <taxon>Hypocreales</taxon>
        <taxon>Nectriaceae</taxon>
        <taxon>Cylindrodendrum</taxon>
    </lineage>
</organism>
<proteinExistence type="predicted"/>
<comment type="caution">
    <text evidence="2">The sequence shown here is derived from an EMBL/GenBank/DDBJ whole genome shotgun (WGS) entry which is preliminary data.</text>
</comment>
<reference evidence="2" key="1">
    <citation type="submission" date="2020-03" db="EMBL/GenBank/DDBJ databases">
        <title>Draft Genome Sequence of Cylindrodendrum hubeiense.</title>
        <authorList>
            <person name="Buettner E."/>
            <person name="Kellner H."/>
        </authorList>
    </citation>
    <scope>NUCLEOTIDE SEQUENCE</scope>
    <source>
        <strain evidence="2">IHI 201604</strain>
    </source>
</reference>
<feature type="chain" id="PRO_5040315600" description="Cyanovirin-N domain-containing protein" evidence="1">
    <location>
        <begin position="22"/>
        <end position="177"/>
    </location>
</feature>
<dbReference type="EMBL" id="JAANBB010000002">
    <property type="protein sequence ID" value="KAF7557948.1"/>
    <property type="molecule type" value="Genomic_DNA"/>
</dbReference>
<sequence>MRSSILTSCGSMALLIAQVQADFGVWRVQETATAPDVDGGVGVDSWDYPLLTGGDVQSGADVYNFWASNTHWYDVECDGCGSGDAVDHSGGKFLIQQGYLNGDKLLFEALPDGEGKDTCSQLYGVKCDYHVIRNDNEAVAVCEYGGHALRFLENTMGVLAHIDGFRPLWCYSEIISS</sequence>